<dbReference type="GO" id="GO:0050660">
    <property type="term" value="F:flavin adenine dinucleotide binding"/>
    <property type="evidence" value="ECO:0007669"/>
    <property type="project" value="InterPro"/>
</dbReference>
<evidence type="ECO:0000256" key="12">
    <source>
        <dbReference type="PIRSR" id="PIRSR000207-1"/>
    </source>
</evidence>
<dbReference type="SUPFAM" id="SSF52343">
    <property type="entry name" value="Ferredoxin reductase-like, C-terminal NADP-linked domain"/>
    <property type="match status" value="1"/>
</dbReference>
<dbReference type="NCBIfam" id="NF004859">
    <property type="entry name" value="PRK06214.1"/>
    <property type="match status" value="1"/>
</dbReference>
<dbReference type="SUPFAM" id="SSF63380">
    <property type="entry name" value="Riboflavin synthase domain-like"/>
    <property type="match status" value="1"/>
</dbReference>
<evidence type="ECO:0000256" key="5">
    <source>
        <dbReference type="ARBA" id="ARBA00022643"/>
    </source>
</evidence>
<dbReference type="Pfam" id="PF00175">
    <property type="entry name" value="NAD_binding_1"/>
    <property type="match status" value="1"/>
</dbReference>
<dbReference type="EMBL" id="LQWZ01000013">
    <property type="protein sequence ID" value="OAH57609.1"/>
    <property type="molecule type" value="Genomic_DNA"/>
</dbReference>
<feature type="domain" description="Flavodoxin-like" evidence="13">
    <location>
        <begin position="69"/>
        <end position="207"/>
    </location>
</feature>
<dbReference type="InterPro" id="IPR017938">
    <property type="entry name" value="Riboflavin_synthase-like_b-brl"/>
</dbReference>
<feature type="binding site" evidence="12">
    <location>
        <begin position="122"/>
        <end position="125"/>
    </location>
    <ligand>
        <name>FMN</name>
        <dbReference type="ChEBI" id="CHEBI:58210"/>
    </ligand>
</feature>
<evidence type="ECO:0000256" key="10">
    <source>
        <dbReference type="ARBA" id="ARBA00023192"/>
    </source>
</evidence>
<comment type="cofactor">
    <cofactor evidence="12">
        <name>FMN</name>
        <dbReference type="ChEBI" id="CHEBI:58210"/>
    </cofactor>
    <text evidence="12">Binds 1 FMN per subunit.</text>
</comment>
<feature type="binding site" evidence="12">
    <location>
        <begin position="158"/>
        <end position="167"/>
    </location>
    <ligand>
        <name>FMN</name>
        <dbReference type="ChEBI" id="CHEBI:58210"/>
    </ligand>
</feature>
<dbReference type="Gene3D" id="1.20.990.10">
    <property type="entry name" value="NADPH-cytochrome p450 Reductase, Chain A, domain 3"/>
    <property type="match status" value="1"/>
</dbReference>
<dbReference type="Pfam" id="PF00258">
    <property type="entry name" value="Flavodoxin_1"/>
    <property type="match status" value="1"/>
</dbReference>
<dbReference type="NCBIfam" id="TIGR01931">
    <property type="entry name" value="cysJ"/>
    <property type="match status" value="1"/>
</dbReference>
<dbReference type="InterPro" id="IPR023173">
    <property type="entry name" value="NADPH_Cyt_P450_Rdtase_alpha"/>
</dbReference>
<evidence type="ECO:0000256" key="9">
    <source>
        <dbReference type="ARBA" id="ARBA00023002"/>
    </source>
</evidence>
<evidence type="ECO:0000256" key="8">
    <source>
        <dbReference type="ARBA" id="ARBA00022982"/>
    </source>
</evidence>
<dbReference type="InterPro" id="IPR017927">
    <property type="entry name" value="FAD-bd_FR_type"/>
</dbReference>
<dbReference type="GO" id="GO:0010181">
    <property type="term" value="F:FMN binding"/>
    <property type="evidence" value="ECO:0007669"/>
    <property type="project" value="InterPro"/>
</dbReference>
<dbReference type="InterPro" id="IPR010199">
    <property type="entry name" value="CysJ"/>
</dbReference>
<evidence type="ECO:0000256" key="7">
    <source>
        <dbReference type="ARBA" id="ARBA00022857"/>
    </source>
</evidence>
<evidence type="ECO:0000256" key="2">
    <source>
        <dbReference type="ARBA" id="ARBA00022448"/>
    </source>
</evidence>
<gene>
    <name evidence="15" type="ORF">AWH48_18885</name>
</gene>
<dbReference type="InterPro" id="IPR008254">
    <property type="entry name" value="Flavodoxin/NO_synth"/>
</dbReference>
<accession>A0A177KW51</accession>
<evidence type="ECO:0000256" key="4">
    <source>
        <dbReference type="ARBA" id="ARBA00022630"/>
    </source>
</evidence>
<dbReference type="CDD" id="cd06199">
    <property type="entry name" value="SiR"/>
    <property type="match status" value="1"/>
</dbReference>
<dbReference type="OrthoDB" id="9789468at2"/>
<dbReference type="Gene3D" id="3.40.50.80">
    <property type="entry name" value="Nucleotide-binding domain of ferredoxin-NADP reductase (FNR) module"/>
    <property type="match status" value="1"/>
</dbReference>
<protein>
    <recommendedName>
        <fullName evidence="1">assimilatory sulfite reductase (NADPH)</fullName>
        <ecNumber evidence="1">1.8.1.2</ecNumber>
    </recommendedName>
</protein>
<feature type="binding site" evidence="12">
    <location>
        <begin position="527"/>
        <end position="528"/>
    </location>
    <ligand>
        <name>NADP(+)</name>
        <dbReference type="ChEBI" id="CHEBI:58349"/>
    </ligand>
</feature>
<organism evidence="15 16">
    <name type="scientific">Domibacillus aminovorans</name>
    <dbReference type="NCBI Taxonomy" id="29332"/>
    <lineage>
        <taxon>Bacteria</taxon>
        <taxon>Bacillati</taxon>
        <taxon>Bacillota</taxon>
        <taxon>Bacilli</taxon>
        <taxon>Bacillales</taxon>
        <taxon>Bacillaceae</taxon>
        <taxon>Domibacillus</taxon>
    </lineage>
</organism>
<dbReference type="GO" id="GO:0016651">
    <property type="term" value="F:oxidoreductase activity, acting on NAD(P)H"/>
    <property type="evidence" value="ECO:0007669"/>
    <property type="project" value="UniProtKB-ARBA"/>
</dbReference>
<dbReference type="EC" id="1.8.1.2" evidence="1"/>
<keyword evidence="9" id="KW-0560">Oxidoreductase</keyword>
<dbReference type="InterPro" id="IPR001433">
    <property type="entry name" value="OxRdtase_FAD/NAD-bd"/>
</dbReference>
<dbReference type="Pfam" id="PF00667">
    <property type="entry name" value="FAD_binding_1"/>
    <property type="match status" value="1"/>
</dbReference>
<feature type="binding site" evidence="12">
    <location>
        <position position="607"/>
    </location>
    <ligand>
        <name>FAD</name>
        <dbReference type="ChEBI" id="CHEBI:57692"/>
    </ligand>
</feature>
<keyword evidence="10" id="KW-0198">Cysteine biosynthesis</keyword>
<evidence type="ECO:0000313" key="16">
    <source>
        <dbReference type="Proteomes" id="UP000077271"/>
    </source>
</evidence>
<comment type="caution">
    <text evidence="15">The sequence shown here is derived from an EMBL/GenBank/DDBJ whole genome shotgun (WGS) entry which is preliminary data.</text>
</comment>
<dbReference type="InterPro" id="IPR001709">
    <property type="entry name" value="Flavoprot_Pyr_Nucl_cyt_Rdtase"/>
</dbReference>
<dbReference type="Proteomes" id="UP000077271">
    <property type="component" value="Unassembled WGS sequence"/>
</dbReference>
<dbReference type="InterPro" id="IPR039261">
    <property type="entry name" value="FNR_nucleotide-bd"/>
</dbReference>
<feature type="binding site" evidence="12">
    <location>
        <position position="418"/>
    </location>
    <ligand>
        <name>FAD</name>
        <dbReference type="ChEBI" id="CHEBI:57692"/>
    </ligand>
</feature>
<evidence type="ECO:0000259" key="13">
    <source>
        <dbReference type="PROSITE" id="PS50902"/>
    </source>
</evidence>
<dbReference type="PIRSF" id="PIRSF000207">
    <property type="entry name" value="SiR-FP_CysJ"/>
    <property type="match status" value="1"/>
</dbReference>
<dbReference type="SUPFAM" id="SSF52218">
    <property type="entry name" value="Flavoproteins"/>
    <property type="match status" value="1"/>
</dbReference>
<dbReference type="FunFam" id="3.40.50.80:FF:000001">
    <property type="entry name" value="NADPH--cytochrome P450 reductase 1"/>
    <property type="match status" value="1"/>
</dbReference>
<dbReference type="PRINTS" id="PR00371">
    <property type="entry name" value="FPNCR"/>
</dbReference>
<evidence type="ECO:0000256" key="1">
    <source>
        <dbReference type="ARBA" id="ARBA00012604"/>
    </source>
</evidence>
<comment type="cofactor">
    <cofactor evidence="12">
        <name>FAD</name>
        <dbReference type="ChEBI" id="CHEBI:57692"/>
    </cofactor>
    <text evidence="12">Binds 1 FAD per subunit.</text>
</comment>
<evidence type="ECO:0000256" key="6">
    <source>
        <dbReference type="ARBA" id="ARBA00022827"/>
    </source>
</evidence>
<evidence type="ECO:0000259" key="14">
    <source>
        <dbReference type="PROSITE" id="PS51384"/>
    </source>
</evidence>
<feature type="binding site" evidence="12">
    <location>
        <begin position="427"/>
        <end position="430"/>
    </location>
    <ligand>
        <name>FAD</name>
        <dbReference type="ChEBI" id="CHEBI:57692"/>
    </ligand>
</feature>
<feature type="binding site" evidence="12">
    <location>
        <position position="327"/>
    </location>
    <ligand>
        <name>FAD</name>
        <dbReference type="ChEBI" id="CHEBI:57692"/>
    </ligand>
</feature>
<evidence type="ECO:0000256" key="11">
    <source>
        <dbReference type="ARBA" id="ARBA00052219"/>
    </source>
</evidence>
<keyword evidence="6 12" id="KW-0274">FAD</keyword>
<feature type="binding site" evidence="12">
    <location>
        <begin position="533"/>
        <end position="537"/>
    </location>
    <ligand>
        <name>NADP(+)</name>
        <dbReference type="ChEBI" id="CHEBI:58349"/>
    </ligand>
</feature>
<dbReference type="RefSeq" id="WP_018395750.1">
    <property type="nucleotide sequence ID" value="NZ_LQWZ01000013.1"/>
</dbReference>
<dbReference type="PROSITE" id="PS50902">
    <property type="entry name" value="FLAVODOXIN_LIKE"/>
    <property type="match status" value="1"/>
</dbReference>
<dbReference type="Gene3D" id="2.40.30.10">
    <property type="entry name" value="Translation factors"/>
    <property type="match status" value="1"/>
</dbReference>
<dbReference type="AlphaFoldDB" id="A0A177KW51"/>
<keyword evidence="7 12" id="KW-0521">NADP</keyword>
<keyword evidence="2" id="KW-0813">Transport</keyword>
<dbReference type="PANTHER" id="PTHR19384">
    <property type="entry name" value="NITRIC OXIDE SYNTHASE-RELATED"/>
    <property type="match status" value="1"/>
</dbReference>
<dbReference type="PANTHER" id="PTHR19384:SF128">
    <property type="entry name" value="NADPH OXIDOREDUCTASE A"/>
    <property type="match status" value="1"/>
</dbReference>
<feature type="binding site" evidence="12">
    <location>
        <position position="569"/>
    </location>
    <ligand>
        <name>NADP(+)</name>
        <dbReference type="ChEBI" id="CHEBI:58349"/>
    </ligand>
</feature>
<feature type="binding site" evidence="12">
    <location>
        <begin position="75"/>
        <end position="80"/>
    </location>
    <ligand>
        <name>FMN</name>
        <dbReference type="ChEBI" id="CHEBI:58210"/>
    </ligand>
</feature>
<evidence type="ECO:0000313" key="15">
    <source>
        <dbReference type="EMBL" id="OAH57609.1"/>
    </source>
</evidence>
<proteinExistence type="predicted"/>
<keyword evidence="8" id="KW-0249">Electron transport</keyword>
<keyword evidence="4" id="KW-0285">Flavoprotein</keyword>
<keyword evidence="3" id="KW-0028">Amino-acid biosynthesis</keyword>
<dbReference type="PRINTS" id="PR00369">
    <property type="entry name" value="FLAVODOXIN"/>
</dbReference>
<dbReference type="InterPro" id="IPR001094">
    <property type="entry name" value="Flavdoxin-like"/>
</dbReference>
<keyword evidence="5 12" id="KW-0288">FMN</keyword>
<comment type="catalytic activity">
    <reaction evidence="11">
        <text>hydrogen sulfide + 3 NADP(+) + 3 H2O = sulfite + 3 NADPH + 4 H(+)</text>
        <dbReference type="Rhea" id="RHEA:13801"/>
        <dbReference type="ChEBI" id="CHEBI:15377"/>
        <dbReference type="ChEBI" id="CHEBI:15378"/>
        <dbReference type="ChEBI" id="CHEBI:17359"/>
        <dbReference type="ChEBI" id="CHEBI:29919"/>
        <dbReference type="ChEBI" id="CHEBI:57783"/>
        <dbReference type="ChEBI" id="CHEBI:58349"/>
        <dbReference type="EC" id="1.8.1.2"/>
    </reaction>
</comment>
<dbReference type="PROSITE" id="PS51384">
    <property type="entry name" value="FAD_FR"/>
    <property type="match status" value="1"/>
</dbReference>
<feature type="binding site" evidence="12">
    <location>
        <begin position="394"/>
        <end position="397"/>
    </location>
    <ligand>
        <name>FAD</name>
        <dbReference type="ChEBI" id="CHEBI:57692"/>
    </ligand>
</feature>
<feature type="binding site" evidence="12">
    <location>
        <begin position="412"/>
        <end position="414"/>
    </location>
    <ligand>
        <name>FAD</name>
        <dbReference type="ChEBI" id="CHEBI:57692"/>
    </ligand>
</feature>
<dbReference type="GO" id="GO:0019344">
    <property type="term" value="P:cysteine biosynthetic process"/>
    <property type="evidence" value="ECO:0007669"/>
    <property type="project" value="UniProtKB-KW"/>
</dbReference>
<dbReference type="GO" id="GO:0005829">
    <property type="term" value="C:cytosol"/>
    <property type="evidence" value="ECO:0007669"/>
    <property type="project" value="TreeGrafter"/>
</dbReference>
<dbReference type="GO" id="GO:0004783">
    <property type="term" value="F:sulfite reductase (NADPH) activity"/>
    <property type="evidence" value="ECO:0007669"/>
    <property type="project" value="UniProtKB-EC"/>
</dbReference>
<sequence length="607" mass="67711">MQLQVINSPFNQEQAELLNRILPTLTESQKVWLSGYLAASQSTSIPGTPEAPVAELPAGNTEQTISKEVTILYGSQTGNAQGLANNAGKTLEGRGFQVTISSMSDFKPNNLKKVQNLLIIVSTHGEGDPPDNALSFHEFLHGRRAPKLDDLRFSVLSLGDSSYEFFCETGKQFDKRLEELGGERITSRVDCDLDFDEPAAEWVESVLNGLSEAQVAGSAAAPAAGTATAGETIYSRTNPFYAEVLENLNLNGRGSNKETRHLEISLEGSGLTYQPGDALGIYPQNDPELVNELIQALNSNPDETITINKQGDIRSLREAFTSHYEITVLTKPLLEKIAQLTNIDELHELISSGNEDKLKDYIEGRDLLDVVKDFGPFGISSQEFSDLLRKMPARLYSIASSLTSNPDEVHVTIGAVRYTTHGRDRNGVCSVLCADRLEPGDTLPVYIQHNQNFKLPENPDTPIIMVGPGTGIAPFRSFMQEREESGTEGKSWLFFGDQHFVTDFLYQTEWQKWLKDGVLTKMDVAFSRDTDEKVYVQHRMLEHSKELFEWLEQGASLYVCGDEKYMAHDVQNTLIDIIEKEGNMSREKAEAYVADMQQQKRYQRDVY</sequence>
<evidence type="ECO:0000256" key="3">
    <source>
        <dbReference type="ARBA" id="ARBA00022605"/>
    </source>
</evidence>
<dbReference type="InterPro" id="IPR029039">
    <property type="entry name" value="Flavoprotein-like_sf"/>
</dbReference>
<dbReference type="Gene3D" id="3.40.50.360">
    <property type="match status" value="1"/>
</dbReference>
<reference evidence="15 16" key="1">
    <citation type="submission" date="2016-01" db="EMBL/GenBank/DDBJ databases">
        <title>Investigation of taxonomic status of Bacillus aminovorans.</title>
        <authorList>
            <person name="Verma A."/>
            <person name="Pal Y."/>
            <person name="Krishnamurthi S."/>
        </authorList>
    </citation>
    <scope>NUCLEOTIDE SEQUENCE [LARGE SCALE GENOMIC DNA]</scope>
    <source>
        <strain evidence="15 16">DSM 4337</strain>
    </source>
</reference>
<name>A0A177KW51_9BACI</name>
<dbReference type="InterPro" id="IPR003097">
    <property type="entry name" value="CysJ-like_FAD-binding"/>
</dbReference>
<feature type="domain" description="FAD-binding FR-type" evidence="14">
    <location>
        <begin position="237"/>
        <end position="456"/>
    </location>
</feature>